<feature type="compositionally biased region" description="Polar residues" evidence="2">
    <location>
        <begin position="1555"/>
        <end position="1566"/>
    </location>
</feature>
<dbReference type="GO" id="GO:0003723">
    <property type="term" value="F:RNA binding"/>
    <property type="evidence" value="ECO:0007669"/>
    <property type="project" value="UniProtKB-UniRule"/>
</dbReference>
<evidence type="ECO:0000256" key="2">
    <source>
        <dbReference type="SAM" id="MobiDB-lite"/>
    </source>
</evidence>
<dbReference type="Gene3D" id="3.30.70.330">
    <property type="match status" value="3"/>
</dbReference>
<feature type="compositionally biased region" description="Low complexity" evidence="2">
    <location>
        <begin position="1620"/>
        <end position="1634"/>
    </location>
</feature>
<protein>
    <submittedName>
        <fullName evidence="5">Zinc finger protein 638</fullName>
    </submittedName>
</protein>
<feature type="compositionally biased region" description="Basic and acidic residues" evidence="2">
    <location>
        <begin position="1847"/>
        <end position="1857"/>
    </location>
</feature>
<feature type="compositionally biased region" description="Basic residues" evidence="2">
    <location>
        <begin position="758"/>
        <end position="790"/>
    </location>
</feature>
<feature type="compositionally biased region" description="Basic residues" evidence="2">
    <location>
        <begin position="1827"/>
        <end position="1836"/>
    </location>
</feature>
<feature type="compositionally biased region" description="Basic and acidic residues" evidence="2">
    <location>
        <begin position="1342"/>
        <end position="1359"/>
    </location>
</feature>
<feature type="compositionally biased region" description="Polar residues" evidence="2">
    <location>
        <begin position="1688"/>
        <end position="1697"/>
    </location>
</feature>
<evidence type="ECO:0000313" key="5">
    <source>
        <dbReference type="RefSeq" id="XP_030048034.1"/>
    </source>
</evidence>
<feature type="compositionally biased region" description="Low complexity" evidence="2">
    <location>
        <begin position="1646"/>
        <end position="1655"/>
    </location>
</feature>
<feature type="compositionally biased region" description="Acidic residues" evidence="2">
    <location>
        <begin position="2059"/>
        <end position="2068"/>
    </location>
</feature>
<feature type="region of interest" description="Disordered" evidence="2">
    <location>
        <begin position="1815"/>
        <end position="1918"/>
    </location>
</feature>
<dbReference type="CTD" id="27332"/>
<dbReference type="KEGG" id="muo:115462136"/>
<feature type="region of interest" description="Disordered" evidence="2">
    <location>
        <begin position="2058"/>
        <end position="2116"/>
    </location>
</feature>
<feature type="compositionally biased region" description="Polar residues" evidence="2">
    <location>
        <begin position="814"/>
        <end position="842"/>
    </location>
</feature>
<feature type="compositionally biased region" description="Polar residues" evidence="2">
    <location>
        <begin position="1580"/>
        <end position="1592"/>
    </location>
</feature>
<feature type="region of interest" description="Disordered" evidence="2">
    <location>
        <begin position="1429"/>
        <end position="1471"/>
    </location>
</feature>
<proteinExistence type="predicted"/>
<evidence type="ECO:0000313" key="4">
    <source>
        <dbReference type="Proteomes" id="UP000515156"/>
    </source>
</evidence>
<evidence type="ECO:0000259" key="3">
    <source>
        <dbReference type="PROSITE" id="PS50102"/>
    </source>
</evidence>
<dbReference type="InterPro" id="IPR000504">
    <property type="entry name" value="RRM_dom"/>
</dbReference>
<sequence>MKHWQFYDNQHPPNTFRALGGGVCVRARHQWKETVGARASRAHAKEGARSWEVVRRLFESGAKQIQKTDQQVTGGFACFVLFLENCAPVVNSLNFGISSPLLLGPPSLQLIQIKTQLALHQLSSVVSNTSTPACALLNRALLKTIMYNPRGAFPGQRPPRMSVPGMSPARVNVPGMMNQGSFMGVGEMNLQGMSQRMGLQGTPNRMMGPHGNMQRFGGTESFLRMGHQMQHQDLEMNLQGAQHRIDPRSLKEKMNLQETMPKMRVKTPTRWDPQTSASLNISGGHVELTKPISTPQVVEHTPEGQSRYTTESASSILASFGLSNEDLEELSRYPDDQLTPENMPLILRDIRLRKMGNQISSTDDSKNRGRISESAQSNVIDYGHGSKYGYNEDPVEGHIYSPLTNLETRNDYQAIQTQPGISMETQQSTLSCNQGVFPVEEIMRQIGFQNEAANAQQFFQVGSGRKISTVLKTPLGNRKVVSESQSTTPASHPIQVLAPSAKSKRNQNQPKISNTLSVPMVNVPMVGVPRVPMVGVPRVHMVGVPRVPMVSVPSMPMVSAPSVPMVSTPSVQMGTVMNQQNYQAVPESAVQPPMTQSPSMTTTFMKGNWASVMSQSDAQKMKRLPTPSMMNDYYAASPRIFPHLCSLCNVECRHLKDWIQHQNTNTHIESCRQLRQQYPDWNPQVLATLRNEGERNDDQIPKRRSGSSGSSPRRSRRSDSRHRVQRSRSRSPPKFRRTRSRSRSPRRIPRRSPVQSRSPRRRSRSPRKSRSPHKSLSPRRVRRSSSRSKYLRPTSAVPPSKRFCKSPDKKDSQAAAQSLSKVVTSSNKQVSSQAKTGKTSTIVKKGAVKGPVSRTQDSTTRVRKPVVTARKPGAAVTVKKPGVAVKKPSNTLNKPPASSMPGKPSGQSAAKEVYNPLQRFKSKLNPGTIIHISDLPDDGYTDQDIIKIVQPFGKVSDILIIRSKNEAYLETNYKEAAVAAVKFSETVPVLINRKRVKLRIAKQQKSTEQERKSKEDGQNKMNDGTTRKTDKTASSATPPVCVHPVGALRNDGTTRKTDKTVSSATPPVCVHPVGTIKNDGTTRKTDKTASSATPPEKTAPTVKPDFSQSKGSGNTEKTVEPVKKKKVKPVAEEIANSVVLVTNLPDKGYTVEEIPNLAKPFGGVKDLIVLSSHKKAYLQMANETSADSLVKFYACFPMSVAGNILSVKLASKYKHVDDVEAIFTEIIAEMESKEQPDIHEQFVHIRNLPAEQYTEFQLVCMGLRFGKVDNYVVIKNKRKAILQLDSAKAAKTMVSFLKQYPVYMSDHMLKCTLSPKRKLLPGENLTEDETDEESADVINNQEAKKVDGKVASSTEKKETGGISNVRTDDLSVKTSISRPESEKGGLISFTKPVEGDTTGCGTGQAAGELPIVKLKGVIQDKSEPILKESAETEATVTKPEEEHLQVDSKNTHSNPDSKPVEAAVKIPSAAMSPNSVVISAPGELENKSLNISKLEVLDSKLQNPETNKLKVQEMSSSGKLPSNTDNPQTKTGENTSEKNPENSVPEPNQKEELAQSKSETVATVANETKKIVASGDKATTIPQKNETSFAKNGEQKSSLKPDTRKRSTSEKKPILRDYGSPRPSSRRSSPSESSGNRSTQNIGLVSKRSSGRSSSQQEKDLRGDSRNTSKSQERENRSGMKKDDSNKVKTQAASTPLSRPVPTPALREEIRAVLEEELSELLHLQSIQAYSRETDTGEVRTLAQCQSSGFKVTMQLALSAQGSMDYIKHVRECACCPWRELLQLQEDDQLFPFDLDEFVTVDEVVEEPLEEKAEEAAKIVSPQTRKNLPKRGKRKEPVKENLPLEPSSKRSRDKETTLETPKQELSFVTLDEIGDEEDGAAAEAEDASVQAVTDPQGLKTKDEILPEGDPIPAVKDPRSLFTLDEISDEEDVMFQSTAKDSCVSVEEEPEELDKGQPLVTLDEVGEEEESTLCAESSNLKSEVILKEKVEESSSTVVPEENVLSQTVENLVSITTHKASGDNNEQPLVTLDEVNEDEEESMADLSRFKLDLNFVTVDEVGGEEEEDEDIKVSEETMPEEKSVRKAEVTGNEMEKTHSNKQQIEIHGRARRAECERR</sequence>
<feature type="compositionally biased region" description="Basic and acidic residues" evidence="2">
    <location>
        <begin position="1593"/>
        <end position="1615"/>
    </location>
</feature>
<feature type="compositionally biased region" description="Acidic residues" evidence="2">
    <location>
        <begin position="1872"/>
        <end position="1886"/>
    </location>
</feature>
<feature type="region of interest" description="Disordered" evidence="2">
    <location>
        <begin position="1341"/>
        <end position="1362"/>
    </location>
</feature>
<feature type="compositionally biased region" description="Basic and acidic residues" evidence="2">
    <location>
        <begin position="1005"/>
        <end position="1018"/>
    </location>
</feature>
<keyword evidence="4" id="KW-1185">Reference proteome</keyword>
<feature type="compositionally biased region" description="Basic and acidic residues" evidence="2">
    <location>
        <begin position="1438"/>
        <end position="1450"/>
    </location>
</feature>
<dbReference type="PANTHER" id="PTHR15592">
    <property type="entry name" value="MATRIN 3/NUCLEAR PROTEIN 220-RELATED"/>
    <property type="match status" value="1"/>
</dbReference>
<dbReference type="SMART" id="SM00360">
    <property type="entry name" value="RRM"/>
    <property type="match status" value="3"/>
</dbReference>
<dbReference type="PROSITE" id="PS50102">
    <property type="entry name" value="RRM"/>
    <property type="match status" value="1"/>
</dbReference>
<dbReference type="InterPro" id="IPR035979">
    <property type="entry name" value="RBD_domain_sf"/>
</dbReference>
<dbReference type="InParanoid" id="A0A6P7XCZ5"/>
<dbReference type="Pfam" id="PF13893">
    <property type="entry name" value="RRM_5"/>
    <property type="match status" value="1"/>
</dbReference>
<dbReference type="OrthoDB" id="10072641at2759"/>
<dbReference type="RefSeq" id="XP_030048034.1">
    <property type="nucleotide sequence ID" value="XM_030192174.1"/>
</dbReference>
<feature type="compositionally biased region" description="Basic and acidic residues" evidence="2">
    <location>
        <begin position="1657"/>
        <end position="1687"/>
    </location>
</feature>
<dbReference type="SUPFAM" id="SSF54928">
    <property type="entry name" value="RNA-binding domain, RBD"/>
    <property type="match status" value="3"/>
</dbReference>
<name>A0A6P7XCZ5_9AMPH</name>
<dbReference type="Proteomes" id="UP000515156">
    <property type="component" value="Chromosome 2"/>
</dbReference>
<organism evidence="4 5">
    <name type="scientific">Microcaecilia unicolor</name>
    <dbReference type="NCBI Taxonomy" id="1415580"/>
    <lineage>
        <taxon>Eukaryota</taxon>
        <taxon>Metazoa</taxon>
        <taxon>Chordata</taxon>
        <taxon>Craniata</taxon>
        <taxon>Vertebrata</taxon>
        <taxon>Euteleostomi</taxon>
        <taxon>Amphibia</taxon>
        <taxon>Gymnophiona</taxon>
        <taxon>Siphonopidae</taxon>
        <taxon>Microcaecilia</taxon>
    </lineage>
</organism>
<reference evidence="5" key="1">
    <citation type="submission" date="2025-08" db="UniProtKB">
        <authorList>
            <consortium name="RefSeq"/>
        </authorList>
    </citation>
    <scope>IDENTIFICATION</scope>
</reference>
<feature type="compositionally biased region" description="Basic residues" evidence="2">
    <location>
        <begin position="723"/>
        <end position="750"/>
    </location>
</feature>
<dbReference type="GeneID" id="115462136"/>
<feature type="region of interest" description="Disordered" evidence="2">
    <location>
        <begin position="1497"/>
        <end position="1702"/>
    </location>
</feature>
<evidence type="ECO:0000256" key="1">
    <source>
        <dbReference type="PROSITE-ProRule" id="PRU00176"/>
    </source>
</evidence>
<gene>
    <name evidence="5" type="primary">ZNF638</name>
</gene>
<dbReference type="FunCoup" id="A0A6P7XCZ5">
    <property type="interactions" value="4900"/>
</dbReference>
<feature type="region of interest" description="Disordered" evidence="2">
    <location>
        <begin position="1000"/>
        <end position="1121"/>
    </location>
</feature>
<feature type="compositionally biased region" description="Polar residues" evidence="2">
    <location>
        <begin position="1513"/>
        <end position="1534"/>
    </location>
</feature>
<feature type="compositionally biased region" description="Basic and acidic residues" evidence="2">
    <location>
        <begin position="692"/>
        <end position="701"/>
    </location>
</feature>
<dbReference type="InterPro" id="IPR012677">
    <property type="entry name" value="Nucleotide-bd_a/b_plait_sf"/>
</dbReference>
<feature type="compositionally biased region" description="Basic and acidic residues" evidence="2">
    <location>
        <begin position="2069"/>
        <end position="2116"/>
    </location>
</feature>
<feature type="region of interest" description="Disordered" evidence="2">
    <location>
        <begin position="692"/>
        <end position="909"/>
    </location>
</feature>
<accession>A0A6P7XCZ5</accession>
<keyword evidence="1" id="KW-0694">RNA-binding</keyword>
<feature type="domain" description="RRM" evidence="3">
    <location>
        <begin position="928"/>
        <end position="1003"/>
    </location>
</feature>